<proteinExistence type="predicted"/>
<gene>
    <name evidence="4" type="ORF">ACFSCZ_12930</name>
</gene>
<feature type="domain" description="KaiC" evidence="3">
    <location>
        <begin position="3"/>
        <end position="235"/>
    </location>
</feature>
<evidence type="ECO:0000256" key="1">
    <source>
        <dbReference type="ARBA" id="ARBA00022741"/>
    </source>
</evidence>
<protein>
    <submittedName>
        <fullName evidence="4">ATPase domain-containing protein</fullName>
    </submittedName>
</protein>
<keyword evidence="1" id="KW-0547">Nucleotide-binding</keyword>
<evidence type="ECO:0000313" key="5">
    <source>
        <dbReference type="Proteomes" id="UP001597301"/>
    </source>
</evidence>
<dbReference type="SUPFAM" id="SSF52540">
    <property type="entry name" value="P-loop containing nucleoside triphosphate hydrolases"/>
    <property type="match status" value="1"/>
</dbReference>
<organism evidence="4 5">
    <name type="scientific">Siminovitchia sediminis</name>
    <dbReference type="NCBI Taxonomy" id="1274353"/>
    <lineage>
        <taxon>Bacteria</taxon>
        <taxon>Bacillati</taxon>
        <taxon>Bacillota</taxon>
        <taxon>Bacilli</taxon>
        <taxon>Bacillales</taxon>
        <taxon>Bacillaceae</taxon>
        <taxon>Siminovitchia</taxon>
    </lineage>
</organism>
<reference evidence="5" key="1">
    <citation type="journal article" date="2019" name="Int. J. Syst. Evol. Microbiol.">
        <title>The Global Catalogue of Microorganisms (GCM) 10K type strain sequencing project: providing services to taxonomists for standard genome sequencing and annotation.</title>
        <authorList>
            <consortium name="The Broad Institute Genomics Platform"/>
            <consortium name="The Broad Institute Genome Sequencing Center for Infectious Disease"/>
            <person name="Wu L."/>
            <person name="Ma J."/>
        </authorList>
    </citation>
    <scope>NUCLEOTIDE SEQUENCE [LARGE SCALE GENOMIC DNA]</scope>
    <source>
        <strain evidence="5">CGMCC 1.12295</strain>
    </source>
</reference>
<dbReference type="Pfam" id="PF06745">
    <property type="entry name" value="ATPase"/>
    <property type="match status" value="1"/>
</dbReference>
<dbReference type="Proteomes" id="UP001597301">
    <property type="component" value="Unassembled WGS sequence"/>
</dbReference>
<dbReference type="EMBL" id="JBHUEO010000037">
    <property type="protein sequence ID" value="MFD1707628.1"/>
    <property type="molecule type" value="Genomic_DNA"/>
</dbReference>
<dbReference type="RefSeq" id="WP_380774376.1">
    <property type="nucleotide sequence ID" value="NZ_JBHUEO010000037.1"/>
</dbReference>
<dbReference type="InterPro" id="IPR027417">
    <property type="entry name" value="P-loop_NTPase"/>
</dbReference>
<dbReference type="Gene3D" id="3.40.50.300">
    <property type="entry name" value="P-loop containing nucleotide triphosphate hydrolases"/>
    <property type="match status" value="2"/>
</dbReference>
<comment type="caution">
    <text evidence="4">The sequence shown here is derived from an EMBL/GenBank/DDBJ whole genome shotgun (WGS) entry which is preliminary data.</text>
</comment>
<dbReference type="PROSITE" id="PS51146">
    <property type="entry name" value="KAIC"/>
    <property type="match status" value="1"/>
</dbReference>
<dbReference type="InterPro" id="IPR010624">
    <property type="entry name" value="KaiC_dom"/>
</dbReference>
<dbReference type="PANTHER" id="PTHR43637">
    <property type="entry name" value="UPF0273 PROTEIN TM_0370"/>
    <property type="match status" value="1"/>
</dbReference>
<keyword evidence="2" id="KW-0067">ATP-binding</keyword>
<evidence type="ECO:0000313" key="4">
    <source>
        <dbReference type="EMBL" id="MFD1707628.1"/>
    </source>
</evidence>
<sequence>MTGSIHSGVDGLDEILCGGIPKGTTVVVEGAPGTGKTTLGMQFLHYGAAQCEEGGLFITFEEFPEQIYKDMSAFGWDISLLEKENKLRVVCLSPEILLEQMQLPNGLFDQLVREIDCKSLVVDSISLLKLHGQEKERMVLYSLRNILRKFQLTSLLIQEQQATAGETIPFEHYIFDGVIQLKLSRHMEMFRKRTLEVLKMRGSRLIEGEHVYRITEQGIHLIVSARAALDKQASDPEGKIKTGIEKLDELLGGGLEQGSVYMLDTNSKANYRHMIGAILAKRIKEDYKVLHLLPSIESIAELIGLLKLHQVPLTEKIKEQLYFIEHYDRKVPPGWEQNVFQVQSLDNEEYKACLREIYQTLMLGRKEHKWFIYYDLNTIFIERGKDYVLQSFVKDMAAARSMGMTVLVLCNFKEVGERVSSFLARSSNGVLKTWVDGSYQYLQVVKAPDGRISPPYVIENIGQDPYIRLL</sequence>
<keyword evidence="5" id="KW-1185">Reference proteome</keyword>
<evidence type="ECO:0000259" key="3">
    <source>
        <dbReference type="PROSITE" id="PS51146"/>
    </source>
</evidence>
<dbReference type="InterPro" id="IPR014774">
    <property type="entry name" value="KaiC-like_dom"/>
</dbReference>
<accession>A0ABW4KJF7</accession>
<name>A0ABW4KJF7_9BACI</name>
<evidence type="ECO:0000256" key="2">
    <source>
        <dbReference type="ARBA" id="ARBA00022840"/>
    </source>
</evidence>